<evidence type="ECO:0000313" key="6">
    <source>
        <dbReference type="EMBL" id="KAG2646752.1"/>
    </source>
</evidence>
<name>A0A8T0WDJ9_PANVG</name>
<evidence type="ECO:0000256" key="1">
    <source>
        <dbReference type="ARBA" id="ARBA00022723"/>
    </source>
</evidence>
<dbReference type="Pfam" id="PF03107">
    <property type="entry name" value="C1_2"/>
    <property type="match status" value="2"/>
</dbReference>
<dbReference type="InterPro" id="IPR002219">
    <property type="entry name" value="PKC_DAG/PE"/>
</dbReference>
<dbReference type="Proteomes" id="UP000823388">
    <property type="component" value="Chromosome 2K"/>
</dbReference>
<protein>
    <recommendedName>
        <fullName evidence="5">Phorbol-ester/DAG-type domain-containing protein</fullName>
    </recommendedName>
</protein>
<dbReference type="EMBL" id="CM029039">
    <property type="protein sequence ID" value="KAG2646752.1"/>
    <property type="molecule type" value="Genomic_DNA"/>
</dbReference>
<keyword evidence="4" id="KW-0812">Transmembrane</keyword>
<keyword evidence="1" id="KW-0479">Metal-binding</keyword>
<proteinExistence type="predicted"/>
<organism evidence="6 7">
    <name type="scientific">Panicum virgatum</name>
    <name type="common">Blackwell switchgrass</name>
    <dbReference type="NCBI Taxonomy" id="38727"/>
    <lineage>
        <taxon>Eukaryota</taxon>
        <taxon>Viridiplantae</taxon>
        <taxon>Streptophyta</taxon>
        <taxon>Embryophyta</taxon>
        <taxon>Tracheophyta</taxon>
        <taxon>Spermatophyta</taxon>
        <taxon>Magnoliopsida</taxon>
        <taxon>Liliopsida</taxon>
        <taxon>Poales</taxon>
        <taxon>Poaceae</taxon>
        <taxon>PACMAD clade</taxon>
        <taxon>Panicoideae</taxon>
        <taxon>Panicodae</taxon>
        <taxon>Paniceae</taxon>
        <taxon>Panicinae</taxon>
        <taxon>Panicum</taxon>
        <taxon>Panicum sect. Hiantes</taxon>
    </lineage>
</organism>
<dbReference type="Gene3D" id="3.30.60.20">
    <property type="match status" value="2"/>
</dbReference>
<accession>A0A8T0WDJ9</accession>
<dbReference type="InterPro" id="IPR004146">
    <property type="entry name" value="DC1"/>
</dbReference>
<evidence type="ECO:0000256" key="2">
    <source>
        <dbReference type="ARBA" id="ARBA00022737"/>
    </source>
</evidence>
<dbReference type="OrthoDB" id="581077at2759"/>
<keyword evidence="4" id="KW-0472">Membrane</keyword>
<evidence type="ECO:0000259" key="5">
    <source>
        <dbReference type="PROSITE" id="PS50081"/>
    </source>
</evidence>
<feature type="domain" description="Phorbol-ester/DAG-type" evidence="5">
    <location>
        <begin position="18"/>
        <end position="67"/>
    </location>
</feature>
<dbReference type="PANTHER" id="PTHR47841:SF2">
    <property type="entry name" value="OS07G0609800 PROTEIN"/>
    <property type="match status" value="1"/>
</dbReference>
<dbReference type="InterPro" id="IPR046349">
    <property type="entry name" value="C1-like_sf"/>
</dbReference>
<keyword evidence="7" id="KW-1185">Reference proteome</keyword>
<feature type="domain" description="Phorbol-ester/DAG-type" evidence="5">
    <location>
        <begin position="73"/>
        <end position="124"/>
    </location>
</feature>
<sequence>MAGAGATTTIRSSLFHSQHPLKQYHYAEGSAYSCDACELRVTGTGYSCDECNFDIHAACLGLPASISFAEHTQHRLELKALGPGASRRCDACGETSHAGAHVYHCATCEYNVHPRCTSLVAAPQQGGAERRRGSKRRAIKMGLKIGLLGLNILTGGTMSPVFDAIDTMFNGV</sequence>
<keyword evidence="4" id="KW-1133">Transmembrane helix</keyword>
<feature type="transmembrane region" description="Helical" evidence="4">
    <location>
        <begin position="141"/>
        <end position="162"/>
    </location>
</feature>
<comment type="caution">
    <text evidence="6">The sequence shown here is derived from an EMBL/GenBank/DDBJ whole genome shotgun (WGS) entry which is preliminary data.</text>
</comment>
<evidence type="ECO:0000256" key="3">
    <source>
        <dbReference type="ARBA" id="ARBA00022833"/>
    </source>
</evidence>
<dbReference type="GO" id="GO:0046872">
    <property type="term" value="F:metal ion binding"/>
    <property type="evidence" value="ECO:0007669"/>
    <property type="project" value="UniProtKB-KW"/>
</dbReference>
<dbReference type="AlphaFoldDB" id="A0A8T0WDJ9"/>
<reference evidence="6 7" key="1">
    <citation type="submission" date="2020-05" db="EMBL/GenBank/DDBJ databases">
        <title>WGS assembly of Panicum virgatum.</title>
        <authorList>
            <person name="Lovell J.T."/>
            <person name="Jenkins J."/>
            <person name="Shu S."/>
            <person name="Juenger T.E."/>
            <person name="Schmutz J."/>
        </authorList>
    </citation>
    <scope>NUCLEOTIDE SEQUENCE [LARGE SCALE GENOMIC DNA]</scope>
    <source>
        <strain evidence="7">cv. AP13</strain>
    </source>
</reference>
<gene>
    <name evidence="6" type="ORF">PVAP13_2KG528700</name>
</gene>
<dbReference type="PROSITE" id="PS50081">
    <property type="entry name" value="ZF_DAG_PE_2"/>
    <property type="match status" value="2"/>
</dbReference>
<dbReference type="SUPFAM" id="SSF57889">
    <property type="entry name" value="Cysteine-rich domain"/>
    <property type="match status" value="1"/>
</dbReference>
<evidence type="ECO:0000313" key="7">
    <source>
        <dbReference type="Proteomes" id="UP000823388"/>
    </source>
</evidence>
<dbReference type="PANTHER" id="PTHR47841">
    <property type="entry name" value="DIACYLGLYCEROL KINASE THETA-LIKE-RELATED"/>
    <property type="match status" value="1"/>
</dbReference>
<evidence type="ECO:0000256" key="4">
    <source>
        <dbReference type="SAM" id="Phobius"/>
    </source>
</evidence>
<keyword evidence="2" id="KW-0677">Repeat</keyword>
<keyword evidence="3" id="KW-0862">Zinc</keyword>